<reference evidence="5" key="1">
    <citation type="submission" date="2023-09" db="UniProtKB">
        <authorList>
            <consortium name="Ensembl"/>
        </authorList>
    </citation>
    <scope>IDENTIFICATION</scope>
</reference>
<dbReference type="PANTHER" id="PTHR21731:SF1">
    <property type="entry name" value="SYNAPTONEMAL COMPLEX CENTRAL ELEMENT PROTEIN 1-LIKE"/>
    <property type="match status" value="1"/>
</dbReference>
<organism evidence="5">
    <name type="scientific">Stegastes partitus</name>
    <name type="common">bicolor damselfish</name>
    <dbReference type="NCBI Taxonomy" id="144197"/>
    <lineage>
        <taxon>Eukaryota</taxon>
        <taxon>Metazoa</taxon>
        <taxon>Chordata</taxon>
        <taxon>Craniata</taxon>
        <taxon>Vertebrata</taxon>
        <taxon>Euteleostomi</taxon>
        <taxon>Actinopterygii</taxon>
        <taxon>Neopterygii</taxon>
        <taxon>Teleostei</taxon>
        <taxon>Neoteleostei</taxon>
        <taxon>Acanthomorphata</taxon>
        <taxon>Ovalentaria</taxon>
        <taxon>Pomacentridae</taxon>
        <taxon>Stegastes</taxon>
    </lineage>
</organism>
<dbReference type="PANTHER" id="PTHR21731">
    <property type="entry name" value="SYNAPTONEMAL COMPLEX CENTRAL ELEMENT PROTEIN 1-LIKE"/>
    <property type="match status" value="1"/>
</dbReference>
<dbReference type="InterPro" id="IPR026676">
    <property type="entry name" value="SYCE1"/>
</dbReference>
<name>A0A3B5AI20_9TELE</name>
<feature type="coiled-coil region" evidence="4">
    <location>
        <begin position="142"/>
        <end position="169"/>
    </location>
</feature>
<dbReference type="GO" id="GO:0007130">
    <property type="term" value="P:synaptonemal complex assembly"/>
    <property type="evidence" value="ECO:0007669"/>
    <property type="project" value="InterPro"/>
</dbReference>
<comment type="similarity">
    <text evidence="1">Belongs to the SYCE family.</text>
</comment>
<dbReference type="AlphaFoldDB" id="A0A3B5AI20"/>
<dbReference type="STRING" id="144197.ENSSPAP00000020076"/>
<evidence type="ECO:0000313" key="5">
    <source>
        <dbReference type="Ensembl" id="ENSSPAP00000020076.1"/>
    </source>
</evidence>
<sequence>SGGEMQEPKVEQLMGKLRRLQQVMICVFCRRLLQNKKSEEQLEQYRCEIQELKLKHRKQIRFENQLHQLIELHKNLHSVFTPERLPGEIESARNTKSQLLSAGKYLLMICSCLFASTHMIKLLHSFPFPLQFVRPRSVILTEQLKLVQLRNLDEELEEVKRQKQVEMVATETEEM</sequence>
<proteinExistence type="inferred from homology"/>
<keyword evidence="2 4" id="KW-0175">Coiled coil</keyword>
<dbReference type="Ensembl" id="ENSSPAT00000020379.1">
    <property type="protein sequence ID" value="ENSSPAP00000020076.1"/>
    <property type="gene ID" value="ENSSPAG00000015135.1"/>
</dbReference>
<protein>
    <submittedName>
        <fullName evidence="5">Uncharacterized protein</fullName>
    </submittedName>
</protein>
<dbReference type="GO" id="GO:0000795">
    <property type="term" value="C:synaptonemal complex"/>
    <property type="evidence" value="ECO:0007669"/>
    <property type="project" value="InterPro"/>
</dbReference>
<accession>A0A3B5AI20</accession>
<evidence type="ECO:0000256" key="1">
    <source>
        <dbReference type="ARBA" id="ARBA00010094"/>
    </source>
</evidence>
<dbReference type="GeneTree" id="ENSGT00940000172951"/>
<keyword evidence="3" id="KW-0469">Meiosis</keyword>
<evidence type="ECO:0000256" key="3">
    <source>
        <dbReference type="ARBA" id="ARBA00023254"/>
    </source>
</evidence>
<dbReference type="Pfam" id="PF15233">
    <property type="entry name" value="SYCE1"/>
    <property type="match status" value="1"/>
</dbReference>
<evidence type="ECO:0000256" key="2">
    <source>
        <dbReference type="ARBA" id="ARBA00023054"/>
    </source>
</evidence>
<evidence type="ECO:0000256" key="4">
    <source>
        <dbReference type="SAM" id="Coils"/>
    </source>
</evidence>